<accession>A0A6A0GZB3</accession>
<name>A0A6A0GZB3_HYAAZ</name>
<reference evidence="1" key="2">
    <citation type="journal article" date="2018" name="Environ. Sci. Technol.">
        <title>The Toxicogenome of Hyalella azteca: A Model for Sediment Ecotoxicology and Evolutionary Toxicology.</title>
        <authorList>
            <person name="Poynton H.C."/>
            <person name="Hasenbein S."/>
            <person name="Benoit J.B."/>
            <person name="Sepulveda M.S."/>
            <person name="Poelchau M.F."/>
            <person name="Hughes D.S.T."/>
            <person name="Murali S.C."/>
            <person name="Chen S."/>
            <person name="Glastad K.M."/>
            <person name="Goodisman M.A.D."/>
            <person name="Werren J.H."/>
            <person name="Vineis J.H."/>
            <person name="Bowen J.L."/>
            <person name="Friedrich M."/>
            <person name="Jones J."/>
            <person name="Robertson H.M."/>
            <person name="Feyereisen R."/>
            <person name="Mechler-Hickson A."/>
            <person name="Mathers N."/>
            <person name="Lee C.E."/>
            <person name="Colbourne J.K."/>
            <person name="Biales A."/>
            <person name="Johnston J.S."/>
            <person name="Wellborn G.A."/>
            <person name="Rosendale A.J."/>
            <person name="Cridge A.G."/>
            <person name="Munoz-Torres M.C."/>
            <person name="Bain P.A."/>
            <person name="Manny A.R."/>
            <person name="Major K.M."/>
            <person name="Lambert F.N."/>
            <person name="Vulpe C.D."/>
            <person name="Tuck P."/>
            <person name="Blalock B.J."/>
            <person name="Lin Y.Y."/>
            <person name="Smith M.E."/>
            <person name="Ochoa-Acuna H."/>
            <person name="Chen M.M."/>
            <person name="Childers C.P."/>
            <person name="Qu J."/>
            <person name="Dugan S."/>
            <person name="Lee S.L."/>
            <person name="Chao H."/>
            <person name="Dinh H."/>
            <person name="Han Y."/>
            <person name="Doddapaneni H."/>
            <person name="Worley K.C."/>
            <person name="Muzny D.M."/>
            <person name="Gibbs R.A."/>
            <person name="Richards S."/>
        </authorList>
    </citation>
    <scope>NUCLEOTIDE SEQUENCE</scope>
    <source>
        <strain evidence="1">HAZT.00-mixed</strain>
        <tissue evidence="1">Whole organism</tissue>
    </source>
</reference>
<proteinExistence type="predicted"/>
<sequence length="198" mass="23222">MRFAIFHNARLTRKSSINWDCPYSPSPLFTCYKLSSHVLQCTIELPDRFQDIFRPVVDCAMCRNVTHVDKVARLSPQLFEQRRARDTSFPSIKILIMKISSLFAKMRSSGCTYSRNAVYAYTGRPVLVLDGQRDWTAPRTFSFDFFKNIYAPDSPVLSHSYRDCQFFPYQTSFSSLRDVFNMSRDRVNMRGEPWYIGW</sequence>
<organism evidence="1">
    <name type="scientific">Hyalella azteca</name>
    <name type="common">Amphipod</name>
    <dbReference type="NCBI Taxonomy" id="294128"/>
    <lineage>
        <taxon>Eukaryota</taxon>
        <taxon>Metazoa</taxon>
        <taxon>Ecdysozoa</taxon>
        <taxon>Arthropoda</taxon>
        <taxon>Crustacea</taxon>
        <taxon>Multicrustacea</taxon>
        <taxon>Malacostraca</taxon>
        <taxon>Eumalacostraca</taxon>
        <taxon>Peracarida</taxon>
        <taxon>Amphipoda</taxon>
        <taxon>Senticaudata</taxon>
        <taxon>Talitrida</taxon>
        <taxon>Talitroidea</taxon>
        <taxon>Hyalellidae</taxon>
        <taxon>Hyalella</taxon>
    </lineage>
</organism>
<dbReference type="EMBL" id="JQDR03010727">
    <property type="protein sequence ID" value="KAA0193817.1"/>
    <property type="molecule type" value="Genomic_DNA"/>
</dbReference>
<dbReference type="AlphaFoldDB" id="A0A6A0GZB3"/>
<comment type="caution">
    <text evidence="1">The sequence shown here is derived from an EMBL/GenBank/DDBJ whole genome shotgun (WGS) entry which is preliminary data.</text>
</comment>
<gene>
    <name evidence="1" type="ORF">HAZT_HAZT004530</name>
</gene>
<reference evidence="1" key="3">
    <citation type="submission" date="2019-06" db="EMBL/GenBank/DDBJ databases">
        <authorList>
            <person name="Poynton C."/>
            <person name="Hasenbein S."/>
            <person name="Benoit J.B."/>
            <person name="Sepulveda M.S."/>
            <person name="Poelchau M.F."/>
            <person name="Murali S.C."/>
            <person name="Chen S."/>
            <person name="Glastad K.M."/>
            <person name="Werren J.H."/>
            <person name="Vineis J.H."/>
            <person name="Bowen J.L."/>
            <person name="Friedrich M."/>
            <person name="Jones J."/>
            <person name="Robertson H.M."/>
            <person name="Feyereisen R."/>
            <person name="Mechler-Hickson A."/>
            <person name="Mathers N."/>
            <person name="Lee C.E."/>
            <person name="Colbourne J.K."/>
            <person name="Biales A."/>
            <person name="Johnston J.S."/>
            <person name="Wellborn G.A."/>
            <person name="Rosendale A.J."/>
            <person name="Cridge A.G."/>
            <person name="Munoz-Torres M.C."/>
            <person name="Bain P.A."/>
            <person name="Manny A.R."/>
            <person name="Major K.M."/>
            <person name="Lambert F.N."/>
            <person name="Vulpe C.D."/>
            <person name="Tuck P."/>
            <person name="Blalock B.J."/>
            <person name="Lin Y.-Y."/>
            <person name="Smith M.E."/>
            <person name="Ochoa-Acuna H."/>
            <person name="Chen M.-J.M."/>
            <person name="Childers C.P."/>
            <person name="Qu J."/>
            <person name="Dugan S."/>
            <person name="Lee S.L."/>
            <person name="Chao H."/>
            <person name="Dinh H."/>
            <person name="Han Y."/>
            <person name="Doddapaneni H."/>
            <person name="Worley K.C."/>
            <person name="Muzny D.M."/>
            <person name="Gibbs R.A."/>
            <person name="Richards S."/>
        </authorList>
    </citation>
    <scope>NUCLEOTIDE SEQUENCE</scope>
    <source>
        <strain evidence="1">HAZT.00-mixed</strain>
        <tissue evidence="1">Whole organism</tissue>
    </source>
</reference>
<reference evidence="1" key="1">
    <citation type="submission" date="2014-08" db="EMBL/GenBank/DDBJ databases">
        <authorList>
            <person name="Murali S."/>
            <person name="Richards S."/>
            <person name="Bandaranaike D."/>
            <person name="Bellair M."/>
            <person name="Blankenburg K."/>
            <person name="Chao H."/>
            <person name="Dinh H."/>
            <person name="Doddapaneni H."/>
            <person name="Dugan-Rocha S."/>
            <person name="Elkadiri S."/>
            <person name="Gnanaolivu R."/>
            <person name="Hughes D."/>
            <person name="Lee S."/>
            <person name="Li M."/>
            <person name="Ming W."/>
            <person name="Munidasa M."/>
            <person name="Muniz J."/>
            <person name="Nguyen L."/>
            <person name="Osuji N."/>
            <person name="Pu L.-L."/>
            <person name="Puazo M."/>
            <person name="Skinner E."/>
            <person name="Qu C."/>
            <person name="Quiroz J."/>
            <person name="Raj R."/>
            <person name="Weissenberger G."/>
            <person name="Xin Y."/>
            <person name="Zou X."/>
            <person name="Han Y."/>
            <person name="Worley K."/>
            <person name="Muzny D."/>
            <person name="Gibbs R."/>
        </authorList>
    </citation>
    <scope>NUCLEOTIDE SEQUENCE</scope>
    <source>
        <strain evidence="1">HAZT.00-mixed</strain>
        <tissue evidence="1">Whole organism</tissue>
    </source>
</reference>
<protein>
    <submittedName>
        <fullName evidence="1">Uncharacterized protein</fullName>
    </submittedName>
</protein>
<dbReference type="Proteomes" id="UP000711488">
    <property type="component" value="Unassembled WGS sequence"/>
</dbReference>
<evidence type="ECO:0000313" key="1">
    <source>
        <dbReference type="EMBL" id="KAA0193817.1"/>
    </source>
</evidence>